<feature type="domain" description="NOMO-like ninth beta-sandwich" evidence="10">
    <location>
        <begin position="736"/>
        <end position="807"/>
    </location>
</feature>
<feature type="domain" description="NOMO fifth transthyretin-like" evidence="14">
    <location>
        <begin position="393"/>
        <end position="478"/>
    </location>
</feature>
<dbReference type="InterPro" id="IPR056190">
    <property type="entry name" value="NOMO_5th"/>
</dbReference>
<dbReference type="Pfam" id="PF22902">
    <property type="entry name" value="NOMO1-like_9th"/>
    <property type="match status" value="1"/>
</dbReference>
<dbReference type="Pfam" id="PF13620">
    <property type="entry name" value="CarboxypepD_reg"/>
    <property type="match status" value="1"/>
</dbReference>
<feature type="signal peptide" evidence="8">
    <location>
        <begin position="1"/>
        <end position="22"/>
    </location>
</feature>
<sequence length="1183" mass="130195">MSARLNFIFLGCLATLLASSVAQDILGCGGFLKSHADIDFTKVYVRLYTKTGSLKDHTECAPNNGYYFLPLYDKGEYILKVDPPRGWSFEPTEVALNVDGVTDDCSQGKDVNFTFKGFGITGRVISLGTDSGPKGITISLYMESNKQVPVRSTVTTDGGIFYFTPIQPGKYILIVSHPKWIIRESTVEVTVQEGNTELPDGSLVVSGYDVSGKVTSENEPVAGVSFILFGNGVAKNCDTTPVAKDFESKKPLCHVISDNGGRFVFPSLSPGEYKLVPHYAGAQTKFDVQPQELFFKVGHGSLLLAQDFKVTGFTVGGLVRSFTNGSPLPGAKIFLSQKEVAVTDKNGKYVLDNMKAGQYTLRAESANVQFSEKTVKISPSSPELPVLVPSAYKVSGKVTLSAKGTLHFRKLAIQNTAATFYKELDIQEKTGEFSVYLVPDKYQLSVIVSTEEKAKGLQFFPLQQTIDVMSQPITNVNFLQLKATLTGTVNCLQGTDCSQASVTLKILDGVTIKTVQAKDGQYQFTDVLPGHYEVLIDNDVFCWENPSFMVSITSERAEVPSFKQTGFSITFISSHDTAVEYSEPNNTKLITLPLNKGSTRHCVPKSGAYTFIPKGCHVYDKSSYTWDTNNLSPILLHSTEHTHRGSILSYSAQSSLKVKIEDGGNSTTVGPLKHVMKDGIPLSGVYKYEFEFKAKTDNMYTITPLSDILLFSPPSLKIIGVNDCHNDIASFVGDLGKIIAGEIVPPLEGVAIQIFGKDKESPIHTLVTEKNGVYSVGPLDGKIEYSVKAEKEGFVITETDKKGVFWAHKLAEIIVEVSDRADNSSLQGVLLSLSGGQSYRKNSITGEGGKFVFNSLSPGEYYLRPMMKEYRFDPPSKMINVEEGETIKVHLFGNRVAYSAYGSVTSLNGEPEVGLLVEVQGQGNCSNLQEEATTEENGNFRIRGLQPTCTYVFRLKPNAEVNAHIQRTSPGSQLVQPMEDVHGLRLIAFHPISRTDVAVHVTSAQPEHYRTIKVKLCQDDMPDSPVHVSKLDVQQTGKIASSYNAGFLVHFPPLQADSRRYFVQLESSLSQSVHKYYTAPVYFEANSSFKYMRLAFNAERKVDQAEMSQTSVVALPFIALVALAFFNRETLWTWLNALLDKRSKPVPSSRAPVQAIPIDPRTDDIIVEQIMNINKRKTKPRKA</sequence>
<dbReference type="OrthoDB" id="10263633at2759"/>
<dbReference type="RefSeq" id="XP_014473737.1">
    <property type="nucleotide sequence ID" value="XM_014618251.1"/>
</dbReference>
<dbReference type="RefSeq" id="XP_014473738.1">
    <property type="nucleotide sequence ID" value="XM_014618252.1"/>
</dbReference>
<dbReference type="InterPro" id="IPR056191">
    <property type="entry name" value="NOMO_12th"/>
</dbReference>
<dbReference type="PANTHER" id="PTHR23303:SF14">
    <property type="entry name" value="BOS COMPLEX SUBUNIT NOMO1-RELATED"/>
    <property type="match status" value="1"/>
</dbReference>
<feature type="domain" description="NOMO second beta-sandwich" evidence="11">
    <location>
        <begin position="486"/>
        <end position="561"/>
    </location>
</feature>
<dbReference type="InterPro" id="IPR055075">
    <property type="entry name" value="NOMO-like_N"/>
</dbReference>
<feature type="domain" description="NOMO second beta-sandwich" evidence="11">
    <location>
        <begin position="115"/>
        <end position="206"/>
    </location>
</feature>
<dbReference type="InterPro" id="IPR056319">
    <property type="entry name" value="NOMO_7th"/>
</dbReference>
<evidence type="ECO:0000259" key="11">
    <source>
        <dbReference type="Pfam" id="PF22904"/>
    </source>
</evidence>
<keyword evidence="4" id="KW-0256">Endoplasmic reticulum</keyword>
<evidence type="ECO:0000256" key="2">
    <source>
        <dbReference type="ARBA" id="ARBA00022692"/>
    </source>
</evidence>
<evidence type="ECO:0000313" key="18">
    <source>
        <dbReference type="RefSeq" id="XP_014473739.1"/>
    </source>
</evidence>
<dbReference type="RefSeq" id="XP_014473739.1">
    <property type="nucleotide sequence ID" value="XM_014618253.1"/>
</dbReference>
<evidence type="ECO:0000259" key="14">
    <source>
        <dbReference type="Pfam" id="PF23194"/>
    </source>
</evidence>
<evidence type="ECO:0000256" key="3">
    <source>
        <dbReference type="ARBA" id="ARBA00022729"/>
    </source>
</evidence>
<feature type="domain" description="NOMO C-terminal transthyretin-like" evidence="13">
    <location>
        <begin position="993"/>
        <end position="1098"/>
    </location>
</feature>
<evidence type="ECO:0000313" key="16">
    <source>
        <dbReference type="RefSeq" id="XP_014473737.1"/>
    </source>
</evidence>
<keyword evidence="3 8" id="KW-0732">Signal</keyword>
<protein>
    <submittedName>
        <fullName evidence="16 17">Nodal modulator 3</fullName>
    </submittedName>
</protein>
<dbReference type="Pfam" id="PF23194">
    <property type="entry name" value="NOMO_5th"/>
    <property type="match status" value="1"/>
</dbReference>
<evidence type="ECO:0000256" key="1">
    <source>
        <dbReference type="ARBA" id="ARBA00004115"/>
    </source>
</evidence>
<dbReference type="InterPro" id="IPR017868">
    <property type="entry name" value="Filamin/ABP280_repeat-like"/>
</dbReference>
<keyword evidence="15" id="KW-1185">Reference proteome</keyword>
<evidence type="ECO:0000256" key="6">
    <source>
        <dbReference type="ARBA" id="ARBA00023136"/>
    </source>
</evidence>
<dbReference type="Pfam" id="PF22904">
    <property type="entry name" value="NOMO1-like_2nd"/>
    <property type="match status" value="2"/>
</dbReference>
<evidence type="ECO:0000256" key="4">
    <source>
        <dbReference type="ARBA" id="ARBA00022824"/>
    </source>
</evidence>
<dbReference type="InterPro" id="IPR055073">
    <property type="entry name" value="NOMO1-like_9th"/>
</dbReference>
<evidence type="ECO:0000256" key="5">
    <source>
        <dbReference type="ARBA" id="ARBA00022989"/>
    </source>
</evidence>
<dbReference type="PROSITE" id="PS50194">
    <property type="entry name" value="FILAMIN_REPEAT"/>
    <property type="match status" value="1"/>
</dbReference>
<evidence type="ECO:0000259" key="12">
    <source>
        <dbReference type="Pfam" id="PF23141"/>
    </source>
</evidence>
<dbReference type="SUPFAM" id="SSF49452">
    <property type="entry name" value="Starch-binding domain-like"/>
    <property type="match status" value="4"/>
</dbReference>
<dbReference type="InterPro" id="IPR013784">
    <property type="entry name" value="Carb-bd-like_fold"/>
</dbReference>
<dbReference type="InterPro" id="IPR051417">
    <property type="entry name" value="SDr/BOS_complex"/>
</dbReference>
<dbReference type="Proteomes" id="UP000515204">
    <property type="component" value="Unplaced"/>
</dbReference>
<dbReference type="AlphaFoldDB" id="A0A6P3X776"/>
<name>A0A6P3X776_DINQU</name>
<reference evidence="16 17" key="1">
    <citation type="submission" date="2025-04" db="UniProtKB">
        <authorList>
            <consortium name="RefSeq"/>
        </authorList>
    </citation>
    <scope>IDENTIFICATION</scope>
</reference>
<feature type="chain" id="PRO_5044646721" evidence="8">
    <location>
        <begin position="23"/>
        <end position="1183"/>
    </location>
</feature>
<feature type="repeat" description="Filamin" evidence="7">
    <location>
        <begin position="86"/>
        <end position="191"/>
    </location>
</feature>
<dbReference type="GeneID" id="106743923"/>
<dbReference type="PANTHER" id="PTHR23303">
    <property type="entry name" value="CARBOXYPEPTIDASE REGULATORY REGION-CONTAINING"/>
    <property type="match status" value="1"/>
</dbReference>
<feature type="domain" description="NOMO-like N-terminal beta-sandwich" evidence="9">
    <location>
        <begin position="29"/>
        <end position="113"/>
    </location>
</feature>
<evidence type="ECO:0000256" key="8">
    <source>
        <dbReference type="SAM" id="SignalP"/>
    </source>
</evidence>
<dbReference type="GO" id="GO:0005789">
    <property type="term" value="C:endoplasmic reticulum membrane"/>
    <property type="evidence" value="ECO:0007669"/>
    <property type="project" value="UniProtKB-SubCell"/>
</dbReference>
<feature type="domain" description="NOMO seventh transthyretin-like" evidence="12">
    <location>
        <begin position="569"/>
        <end position="639"/>
    </location>
</feature>
<gene>
    <name evidence="16 17 18" type="primary">LOC106743923</name>
</gene>
<dbReference type="GO" id="GO:0030246">
    <property type="term" value="F:carbohydrate binding"/>
    <property type="evidence" value="ECO:0007669"/>
    <property type="project" value="InterPro"/>
</dbReference>
<proteinExistence type="predicted"/>
<dbReference type="KEGG" id="dqu:106743923"/>
<dbReference type="Gene3D" id="2.60.40.1120">
    <property type="entry name" value="Carboxypeptidase-like, regulatory domain"/>
    <property type="match status" value="2"/>
</dbReference>
<dbReference type="InterPro" id="IPR055074">
    <property type="entry name" value="NOMO1-3_2nd"/>
</dbReference>
<accession>A0A6P3X776</accession>
<evidence type="ECO:0000313" key="15">
    <source>
        <dbReference type="Proteomes" id="UP000515204"/>
    </source>
</evidence>
<comment type="subcellular location">
    <subcellularLocation>
        <location evidence="1">Endoplasmic reticulum membrane</location>
        <topology evidence="1">Single-pass type I membrane protein</topology>
    </subcellularLocation>
</comment>
<dbReference type="Pfam" id="PF23141">
    <property type="entry name" value="Ig_NOMO"/>
    <property type="match status" value="1"/>
</dbReference>
<evidence type="ECO:0000256" key="7">
    <source>
        <dbReference type="PROSITE-ProRule" id="PRU00087"/>
    </source>
</evidence>
<dbReference type="Pfam" id="PF23192">
    <property type="entry name" value="NOMO_12th"/>
    <property type="match status" value="1"/>
</dbReference>
<keyword evidence="5" id="KW-1133">Transmembrane helix</keyword>
<keyword evidence="2" id="KW-0812">Transmembrane</keyword>
<evidence type="ECO:0000313" key="17">
    <source>
        <dbReference type="RefSeq" id="XP_014473738.1"/>
    </source>
</evidence>
<dbReference type="Pfam" id="PF22898">
    <property type="entry name" value="NOMO1-like_1st"/>
    <property type="match status" value="1"/>
</dbReference>
<evidence type="ECO:0000259" key="10">
    <source>
        <dbReference type="Pfam" id="PF22902"/>
    </source>
</evidence>
<evidence type="ECO:0000259" key="9">
    <source>
        <dbReference type="Pfam" id="PF22898"/>
    </source>
</evidence>
<keyword evidence="6" id="KW-0472">Membrane</keyword>
<evidence type="ECO:0000259" key="13">
    <source>
        <dbReference type="Pfam" id="PF23192"/>
    </source>
</evidence>
<organism evidence="15 18">
    <name type="scientific">Dinoponera quadriceps</name>
    <name type="common">South American ant</name>
    <dbReference type="NCBI Taxonomy" id="609295"/>
    <lineage>
        <taxon>Eukaryota</taxon>
        <taxon>Metazoa</taxon>
        <taxon>Ecdysozoa</taxon>
        <taxon>Arthropoda</taxon>
        <taxon>Hexapoda</taxon>
        <taxon>Insecta</taxon>
        <taxon>Pterygota</taxon>
        <taxon>Neoptera</taxon>
        <taxon>Endopterygota</taxon>
        <taxon>Hymenoptera</taxon>
        <taxon>Apocrita</taxon>
        <taxon>Aculeata</taxon>
        <taxon>Formicoidea</taxon>
        <taxon>Formicidae</taxon>
        <taxon>Ponerinae</taxon>
        <taxon>Ponerini</taxon>
        <taxon>Dinoponera</taxon>
    </lineage>
</organism>